<dbReference type="Gene3D" id="2.170.270.10">
    <property type="entry name" value="SET domain"/>
    <property type="match status" value="1"/>
</dbReference>
<sequence>MVPIIPVNGVYELKSDPRARSRAVAARSLKAGSIVLAEPPLASAIHPSYKGRRCDGCLRELDDLQKCSGCGVYWYCGAACQSASWKRHHRRLCAFSKTYASSSAYNDATEETQADMCLLAHLAAEHFYKCDSLNEAQATSNPTVQTFWDLLQSAQPHAGENLISPLNFTSSGVLSAAASRFGNNNFVIHDARLVPYAHGVFATASRSFNHSCRPNAVAMFEETKNGVQMVIKLVQDVVIGEEICISYTDPASPDSKRRNALQHAYGFLCQCPRCITSTSAAPPSPGHESIIHDQIATIVQEQVRNNESSLEIVREALASVSPERELLDWLPNWTADFSKSSHDGPYDQALQHGNAVLGVYVLVYPGSHPLLELHCLELCKVAWNLYITTARPGSIDSLHVKQASATYLRWAKQLAGINSTGLEESRLLVSAEYDTMQRCLSED</sequence>
<gene>
    <name evidence="7" type="ORF">V565_079540</name>
</gene>
<dbReference type="PROSITE" id="PS50865">
    <property type="entry name" value="ZF_MYND_2"/>
    <property type="match status" value="1"/>
</dbReference>
<evidence type="ECO:0000256" key="3">
    <source>
        <dbReference type="ARBA" id="ARBA00022833"/>
    </source>
</evidence>
<keyword evidence="3" id="KW-0862">Zinc</keyword>
<dbReference type="InterPro" id="IPR050869">
    <property type="entry name" value="H3K4_H4K5_MeTrfase"/>
</dbReference>
<proteinExistence type="predicted"/>
<evidence type="ECO:0000313" key="7">
    <source>
        <dbReference type="EMBL" id="KEP50471.1"/>
    </source>
</evidence>
<dbReference type="OrthoDB" id="5945798at2759"/>
<dbReference type="HOGENOM" id="CLU_611183_0_0_1"/>
<reference evidence="7 8" key="1">
    <citation type="submission" date="2013-12" db="EMBL/GenBank/DDBJ databases">
        <authorList>
            <person name="Cubeta M."/>
            <person name="Pakala S."/>
            <person name="Fedorova N."/>
            <person name="Thomas E."/>
            <person name="Dean R."/>
            <person name="Jabaji S."/>
            <person name="Neate S."/>
            <person name="Toda T."/>
            <person name="Tavantzis S."/>
            <person name="Vilgalys R."/>
            <person name="Bharathan N."/>
            <person name="Pakala S."/>
            <person name="Losada L.S."/>
            <person name="Zafar N."/>
            <person name="Nierman W."/>
        </authorList>
    </citation>
    <scope>NUCLEOTIDE SEQUENCE [LARGE SCALE GENOMIC DNA]</scope>
    <source>
        <strain evidence="7 8">123E</strain>
    </source>
</reference>
<dbReference type="InterPro" id="IPR001214">
    <property type="entry name" value="SET_dom"/>
</dbReference>
<name>A0A074RTM0_9AGAM</name>
<feature type="domain" description="SET" evidence="5">
    <location>
        <begin position="8"/>
        <end position="248"/>
    </location>
</feature>
<evidence type="ECO:0000256" key="2">
    <source>
        <dbReference type="ARBA" id="ARBA00022771"/>
    </source>
</evidence>
<dbReference type="AlphaFoldDB" id="A0A074RTM0"/>
<dbReference type="Gene3D" id="6.10.140.2220">
    <property type="match status" value="1"/>
</dbReference>
<dbReference type="PROSITE" id="PS50280">
    <property type="entry name" value="SET"/>
    <property type="match status" value="1"/>
</dbReference>
<dbReference type="InterPro" id="IPR046341">
    <property type="entry name" value="SET_dom_sf"/>
</dbReference>
<dbReference type="InterPro" id="IPR002893">
    <property type="entry name" value="Znf_MYND"/>
</dbReference>
<comment type="caution">
    <text evidence="7">The sequence shown here is derived from an EMBL/GenBank/DDBJ whole genome shotgun (WGS) entry which is preliminary data.</text>
</comment>
<dbReference type="SUPFAM" id="SSF82199">
    <property type="entry name" value="SET domain"/>
    <property type="match status" value="1"/>
</dbReference>
<evidence type="ECO:0000259" key="6">
    <source>
        <dbReference type="PROSITE" id="PS50865"/>
    </source>
</evidence>
<keyword evidence="8" id="KW-1185">Reference proteome</keyword>
<organism evidence="7 8">
    <name type="scientific">Rhizoctonia solani 123E</name>
    <dbReference type="NCBI Taxonomy" id="1423351"/>
    <lineage>
        <taxon>Eukaryota</taxon>
        <taxon>Fungi</taxon>
        <taxon>Dikarya</taxon>
        <taxon>Basidiomycota</taxon>
        <taxon>Agaricomycotina</taxon>
        <taxon>Agaricomycetes</taxon>
        <taxon>Cantharellales</taxon>
        <taxon>Ceratobasidiaceae</taxon>
        <taxon>Rhizoctonia</taxon>
    </lineage>
</organism>
<evidence type="ECO:0000256" key="4">
    <source>
        <dbReference type="PROSITE-ProRule" id="PRU00134"/>
    </source>
</evidence>
<accession>A0A074RTM0</accession>
<dbReference type="Gene3D" id="1.10.220.160">
    <property type="match status" value="1"/>
</dbReference>
<dbReference type="PANTHER" id="PTHR12197:SF251">
    <property type="entry name" value="EG:BACR7C10.4 PROTEIN"/>
    <property type="match status" value="1"/>
</dbReference>
<feature type="domain" description="MYND-type" evidence="6">
    <location>
        <begin position="54"/>
        <end position="93"/>
    </location>
</feature>
<keyword evidence="1" id="KW-0479">Metal-binding</keyword>
<dbReference type="GO" id="GO:0008270">
    <property type="term" value="F:zinc ion binding"/>
    <property type="evidence" value="ECO:0007669"/>
    <property type="project" value="UniProtKB-KW"/>
</dbReference>
<evidence type="ECO:0000256" key="1">
    <source>
        <dbReference type="ARBA" id="ARBA00022723"/>
    </source>
</evidence>
<dbReference type="Proteomes" id="UP000027456">
    <property type="component" value="Unassembled WGS sequence"/>
</dbReference>
<dbReference type="GO" id="GO:0005634">
    <property type="term" value="C:nucleus"/>
    <property type="evidence" value="ECO:0007669"/>
    <property type="project" value="TreeGrafter"/>
</dbReference>
<dbReference type="PROSITE" id="PS01360">
    <property type="entry name" value="ZF_MYND_1"/>
    <property type="match status" value="1"/>
</dbReference>
<protein>
    <submittedName>
        <fullName evidence="7">SET domain protein</fullName>
    </submittedName>
</protein>
<dbReference type="Pfam" id="PF00856">
    <property type="entry name" value="SET"/>
    <property type="match status" value="1"/>
</dbReference>
<dbReference type="EMBL" id="AZST01000251">
    <property type="protein sequence ID" value="KEP50471.1"/>
    <property type="molecule type" value="Genomic_DNA"/>
</dbReference>
<evidence type="ECO:0000313" key="8">
    <source>
        <dbReference type="Proteomes" id="UP000027456"/>
    </source>
</evidence>
<dbReference type="STRING" id="1423351.A0A074RTM0"/>
<keyword evidence="2 4" id="KW-0863">Zinc-finger</keyword>
<dbReference type="Pfam" id="PF01753">
    <property type="entry name" value="zf-MYND"/>
    <property type="match status" value="1"/>
</dbReference>
<dbReference type="PANTHER" id="PTHR12197">
    <property type="entry name" value="HISTONE-LYSINE N-METHYLTRANSFERASE SMYD"/>
    <property type="match status" value="1"/>
</dbReference>
<evidence type="ECO:0000259" key="5">
    <source>
        <dbReference type="PROSITE" id="PS50280"/>
    </source>
</evidence>